<dbReference type="PROSITE" id="PS50850">
    <property type="entry name" value="MFS"/>
    <property type="match status" value="1"/>
</dbReference>
<dbReference type="AlphaFoldDB" id="A0A939J3R7"/>
<dbReference type="PANTHER" id="PTHR11360:SF308">
    <property type="entry name" value="BLL3089 PROTEIN"/>
    <property type="match status" value="1"/>
</dbReference>
<feature type="transmembrane region" description="Helical" evidence="4">
    <location>
        <begin position="152"/>
        <end position="174"/>
    </location>
</feature>
<evidence type="ECO:0000256" key="3">
    <source>
        <dbReference type="ARBA" id="ARBA00023136"/>
    </source>
</evidence>
<organism evidence="6 7">
    <name type="scientific">Roseibium aggregatum</name>
    <dbReference type="NCBI Taxonomy" id="187304"/>
    <lineage>
        <taxon>Bacteria</taxon>
        <taxon>Pseudomonadati</taxon>
        <taxon>Pseudomonadota</taxon>
        <taxon>Alphaproteobacteria</taxon>
        <taxon>Hyphomicrobiales</taxon>
        <taxon>Stappiaceae</taxon>
        <taxon>Roseibium</taxon>
    </lineage>
</organism>
<evidence type="ECO:0000256" key="2">
    <source>
        <dbReference type="ARBA" id="ARBA00022989"/>
    </source>
</evidence>
<feature type="domain" description="Major facilitator superfamily (MFS) profile" evidence="5">
    <location>
        <begin position="27"/>
        <end position="418"/>
    </location>
</feature>
<feature type="transmembrane region" description="Helical" evidence="4">
    <location>
        <begin position="300"/>
        <end position="318"/>
    </location>
</feature>
<accession>A0A939J3R7</accession>
<dbReference type="PANTHER" id="PTHR11360">
    <property type="entry name" value="MONOCARBOXYLATE TRANSPORTER"/>
    <property type="match status" value="1"/>
</dbReference>
<feature type="transmembrane region" description="Helical" evidence="4">
    <location>
        <begin position="94"/>
        <end position="123"/>
    </location>
</feature>
<evidence type="ECO:0000259" key="5">
    <source>
        <dbReference type="PROSITE" id="PS50850"/>
    </source>
</evidence>
<comment type="caution">
    <text evidence="6">The sequence shown here is derived from an EMBL/GenBank/DDBJ whole genome shotgun (WGS) entry which is preliminary data.</text>
</comment>
<name>A0A939J3R7_9HYPH</name>
<dbReference type="Gene3D" id="1.20.1250.20">
    <property type="entry name" value="MFS general substrate transporter like domains"/>
    <property type="match status" value="1"/>
</dbReference>
<feature type="transmembrane region" description="Helical" evidence="4">
    <location>
        <begin position="235"/>
        <end position="257"/>
    </location>
</feature>
<feature type="transmembrane region" description="Helical" evidence="4">
    <location>
        <begin position="324"/>
        <end position="346"/>
    </location>
</feature>
<dbReference type="InterPro" id="IPR020846">
    <property type="entry name" value="MFS_dom"/>
</dbReference>
<feature type="transmembrane region" description="Helical" evidence="4">
    <location>
        <begin position="358"/>
        <end position="381"/>
    </location>
</feature>
<feature type="transmembrane region" description="Helical" evidence="4">
    <location>
        <begin position="269"/>
        <end position="288"/>
    </location>
</feature>
<evidence type="ECO:0000313" key="6">
    <source>
        <dbReference type="EMBL" id="MBN9669944.1"/>
    </source>
</evidence>
<dbReference type="InterPro" id="IPR036259">
    <property type="entry name" value="MFS_trans_sf"/>
</dbReference>
<dbReference type="GO" id="GO:0022857">
    <property type="term" value="F:transmembrane transporter activity"/>
    <property type="evidence" value="ECO:0007669"/>
    <property type="project" value="InterPro"/>
</dbReference>
<sequence>MSGQVSPTGTGSGNGRYLAFLRENARWLSASYLLAVFSGFGQTFFISLSGGDIRAEFGLSHGELGLLYMLATLASALTLPYVGRSLDHFPVRRIAAVVMTGLALCCLAMAASFSVWSVALAFYGLRLCGQGMMTHTSLTAAGRWFSAQRGRALSIAVLGFPTAEALFPLCFVVLNNQFGWRGAWTVSACVLFLLAMPVLLTLLARDRVPSVAEVATARPEGRQWTRREALRDPRFWVVSCGVNAPAFIGTAIFFHQVYLVELRGWTLELFASAFLVMAAGVVVASLTVGPLIDRFSARQLLPFTLVPLSLGCFVLGLVHAPAAAFIFMALVGISNGFNSTMVGALWPEVYGTRHMGAIRSVAFAIMVFASAAGPGLVGWLIDLGVAFDLQIFGMGLYCVLFCAVLAAAARAYRPIEYS</sequence>
<dbReference type="SUPFAM" id="SSF103473">
    <property type="entry name" value="MFS general substrate transporter"/>
    <property type="match status" value="1"/>
</dbReference>
<evidence type="ECO:0000313" key="7">
    <source>
        <dbReference type="Proteomes" id="UP000664096"/>
    </source>
</evidence>
<dbReference type="Pfam" id="PF07690">
    <property type="entry name" value="MFS_1"/>
    <property type="match status" value="1"/>
</dbReference>
<protein>
    <submittedName>
        <fullName evidence="6">MFS transporter</fullName>
    </submittedName>
</protein>
<feature type="transmembrane region" description="Helical" evidence="4">
    <location>
        <begin position="387"/>
        <end position="409"/>
    </location>
</feature>
<dbReference type="EMBL" id="JAEKJZ010000001">
    <property type="protein sequence ID" value="MBN9669944.1"/>
    <property type="molecule type" value="Genomic_DNA"/>
</dbReference>
<reference evidence="6" key="1">
    <citation type="submission" date="2020-12" db="EMBL/GenBank/DDBJ databases">
        <title>Oil enriched cultivation method for isolating marine PHA-producing bacteria.</title>
        <authorList>
            <person name="Zheng W."/>
            <person name="Yu S."/>
            <person name="Huang Y."/>
        </authorList>
    </citation>
    <scope>NUCLEOTIDE SEQUENCE</scope>
    <source>
        <strain evidence="6">SY-2-12</strain>
    </source>
</reference>
<dbReference type="InterPro" id="IPR011701">
    <property type="entry name" value="MFS"/>
</dbReference>
<keyword evidence="2 4" id="KW-1133">Transmembrane helix</keyword>
<evidence type="ECO:0000256" key="1">
    <source>
        <dbReference type="ARBA" id="ARBA00022692"/>
    </source>
</evidence>
<gene>
    <name evidence="6" type="ORF">JF539_06315</name>
</gene>
<proteinExistence type="predicted"/>
<keyword evidence="3 4" id="KW-0472">Membrane</keyword>
<dbReference type="InterPro" id="IPR050327">
    <property type="entry name" value="Proton-linked_MCT"/>
</dbReference>
<keyword evidence="1 4" id="KW-0812">Transmembrane</keyword>
<feature type="transmembrane region" description="Helical" evidence="4">
    <location>
        <begin position="65"/>
        <end position="82"/>
    </location>
</feature>
<feature type="transmembrane region" description="Helical" evidence="4">
    <location>
        <begin position="30"/>
        <end position="53"/>
    </location>
</feature>
<dbReference type="Proteomes" id="UP000664096">
    <property type="component" value="Unassembled WGS sequence"/>
</dbReference>
<feature type="transmembrane region" description="Helical" evidence="4">
    <location>
        <begin position="180"/>
        <end position="203"/>
    </location>
</feature>
<evidence type="ECO:0000256" key="4">
    <source>
        <dbReference type="SAM" id="Phobius"/>
    </source>
</evidence>